<evidence type="ECO:0000313" key="1">
    <source>
        <dbReference type="EMBL" id="KAB0364288.1"/>
    </source>
</evidence>
<protein>
    <submittedName>
        <fullName evidence="1">Uncharacterized protein</fullName>
    </submittedName>
</protein>
<dbReference type="Proteomes" id="UP000326458">
    <property type="component" value="Unassembled WGS sequence"/>
</dbReference>
<sequence>MADEARVSRWYFGGLASCGAACCTHPLDLLKCGQP</sequence>
<dbReference type="EMBL" id="VCEA01000001">
    <property type="protein sequence ID" value="KAB0364288.1"/>
    <property type="molecule type" value="Genomic_DNA"/>
</dbReference>
<dbReference type="AlphaFoldDB" id="A0A5N3WTY0"/>
<keyword evidence="2" id="KW-1185">Reference proteome</keyword>
<reference evidence="1 2" key="1">
    <citation type="submission" date="2019-06" db="EMBL/GenBank/DDBJ databases">
        <title>Discovery of a novel chromosome fission-fusion reversal in muntjac.</title>
        <authorList>
            <person name="Mudd A.B."/>
            <person name="Bredeson J.V."/>
            <person name="Baum R."/>
            <person name="Hockemeyer D."/>
            <person name="Rokhsar D.S."/>
        </authorList>
    </citation>
    <scope>NUCLEOTIDE SEQUENCE [LARGE SCALE GENOMIC DNA]</scope>
    <source>
        <strain evidence="1">UTSW_UCB_Mm</strain>
        <tissue evidence="1">Fibroblast cell line</tissue>
    </source>
</reference>
<name>A0A5N3WTY0_MUNMU</name>
<proteinExistence type="predicted"/>
<gene>
    <name evidence="1" type="ORF">FD754_008444</name>
</gene>
<comment type="caution">
    <text evidence="1">The sequence shown here is derived from an EMBL/GenBank/DDBJ whole genome shotgun (WGS) entry which is preliminary data.</text>
</comment>
<accession>A0A5N3WTY0</accession>
<evidence type="ECO:0000313" key="2">
    <source>
        <dbReference type="Proteomes" id="UP000326458"/>
    </source>
</evidence>
<organism evidence="1 2">
    <name type="scientific">Muntiacus muntjak</name>
    <name type="common">Barking deer</name>
    <name type="synonym">Indian muntjac</name>
    <dbReference type="NCBI Taxonomy" id="9888"/>
    <lineage>
        <taxon>Eukaryota</taxon>
        <taxon>Metazoa</taxon>
        <taxon>Chordata</taxon>
        <taxon>Craniata</taxon>
        <taxon>Vertebrata</taxon>
        <taxon>Euteleostomi</taxon>
        <taxon>Mammalia</taxon>
        <taxon>Eutheria</taxon>
        <taxon>Laurasiatheria</taxon>
        <taxon>Artiodactyla</taxon>
        <taxon>Ruminantia</taxon>
        <taxon>Pecora</taxon>
        <taxon>Cervidae</taxon>
        <taxon>Muntiacinae</taxon>
        <taxon>Muntiacus</taxon>
    </lineage>
</organism>